<sequence length="254" mass="28245">MKKNLVVGGTLLGVVALFFVGKHRGEELTLAPCDMGEKVETPVHFFTDASMSESKIQKMIGYSNLVLQNSCVPMERTLSGITRIDLSGFQDAESSKLHKQLVKLVGDEVLEPMQREGSYYALVLPKDHEFSDDGTFGTVDLNLSRSFLVLSSAAEVEVLEHELGHLAWAWHNDTPDYWLKGMLLQENHDYIKPYSFGALCREAGTVMTYAEKVLPVYSSPNIQYYGKACGDAENADNARHMREFAQSLALNTAT</sequence>
<dbReference type="AlphaFoldDB" id="A0A2N7C750"/>
<accession>A0A2N7C750</accession>
<evidence type="ECO:0000313" key="2">
    <source>
        <dbReference type="Proteomes" id="UP000235778"/>
    </source>
</evidence>
<dbReference type="RefSeq" id="WP_102265897.1">
    <property type="nucleotide sequence ID" value="NZ_MCSH01000003.1"/>
</dbReference>
<comment type="caution">
    <text evidence="1">The sequence shown here is derived from an EMBL/GenBank/DDBJ whole genome shotgun (WGS) entry which is preliminary data.</text>
</comment>
<organism evidence="1 2">
    <name type="scientific">Vibrio lentus</name>
    <dbReference type="NCBI Taxonomy" id="136468"/>
    <lineage>
        <taxon>Bacteria</taxon>
        <taxon>Pseudomonadati</taxon>
        <taxon>Pseudomonadota</taxon>
        <taxon>Gammaproteobacteria</taxon>
        <taxon>Vibrionales</taxon>
        <taxon>Vibrionaceae</taxon>
        <taxon>Vibrio</taxon>
    </lineage>
</organism>
<dbReference type="Proteomes" id="UP000235778">
    <property type="component" value="Unassembled WGS sequence"/>
</dbReference>
<protein>
    <submittedName>
        <fullName evidence="1">Uncharacterized protein</fullName>
    </submittedName>
</protein>
<gene>
    <name evidence="1" type="ORF">BCV30_20905</name>
</gene>
<evidence type="ECO:0000313" key="1">
    <source>
        <dbReference type="EMBL" id="PME74987.1"/>
    </source>
</evidence>
<proteinExistence type="predicted"/>
<reference evidence="2" key="1">
    <citation type="submission" date="2016-07" db="EMBL/GenBank/DDBJ databases">
        <title>Nontailed viruses are major unrecognized killers of bacteria in the ocean.</title>
        <authorList>
            <person name="Kauffman K."/>
            <person name="Hussain F."/>
            <person name="Yang J."/>
            <person name="Arevalo P."/>
            <person name="Brown J."/>
            <person name="Cutler M."/>
            <person name="Kelly L."/>
            <person name="Polz M.F."/>
        </authorList>
    </citation>
    <scope>NUCLEOTIDE SEQUENCE [LARGE SCALE GENOMIC DNA]</scope>
    <source>
        <strain evidence="2">10N.286.55.C1</strain>
    </source>
</reference>
<dbReference type="EMBL" id="MCSI01000006">
    <property type="protein sequence ID" value="PME74987.1"/>
    <property type="molecule type" value="Genomic_DNA"/>
</dbReference>
<name>A0A2N7C750_9VIBR</name>